<dbReference type="EMBL" id="BRXX01000490">
    <property type="protein sequence ID" value="GMI14156.1"/>
    <property type="molecule type" value="Genomic_DNA"/>
</dbReference>
<feature type="region of interest" description="Disordered" evidence="1">
    <location>
        <begin position="525"/>
        <end position="546"/>
    </location>
</feature>
<dbReference type="Proteomes" id="UP001165160">
    <property type="component" value="Unassembled WGS sequence"/>
</dbReference>
<name>A0A9W7FLF8_9STRA</name>
<keyword evidence="4" id="KW-1185">Reference proteome</keyword>
<evidence type="ECO:0000256" key="1">
    <source>
        <dbReference type="SAM" id="MobiDB-lite"/>
    </source>
</evidence>
<keyword evidence="2" id="KW-1133">Transmembrane helix</keyword>
<keyword evidence="2" id="KW-0472">Membrane</keyword>
<protein>
    <recommendedName>
        <fullName evidence="5">DUF389 domain-containing protein</fullName>
    </recommendedName>
</protein>
<gene>
    <name evidence="3" type="ORF">TrVE_jg2713</name>
</gene>
<feature type="region of interest" description="Disordered" evidence="1">
    <location>
        <begin position="14"/>
        <end position="78"/>
    </location>
</feature>
<feature type="transmembrane region" description="Helical" evidence="2">
    <location>
        <begin position="309"/>
        <end position="331"/>
    </location>
</feature>
<evidence type="ECO:0000313" key="3">
    <source>
        <dbReference type="EMBL" id="GMI14156.1"/>
    </source>
</evidence>
<feature type="transmembrane region" description="Helical" evidence="2">
    <location>
        <begin position="202"/>
        <end position="228"/>
    </location>
</feature>
<feature type="transmembrane region" description="Helical" evidence="2">
    <location>
        <begin position="234"/>
        <end position="256"/>
    </location>
</feature>
<keyword evidence="2" id="KW-0812">Transmembrane</keyword>
<organism evidence="3 4">
    <name type="scientific">Triparma verrucosa</name>
    <dbReference type="NCBI Taxonomy" id="1606542"/>
    <lineage>
        <taxon>Eukaryota</taxon>
        <taxon>Sar</taxon>
        <taxon>Stramenopiles</taxon>
        <taxon>Ochrophyta</taxon>
        <taxon>Bolidophyceae</taxon>
        <taxon>Parmales</taxon>
        <taxon>Triparmaceae</taxon>
        <taxon>Triparma</taxon>
    </lineage>
</organism>
<feature type="compositionally biased region" description="Low complexity" evidence="1">
    <location>
        <begin position="30"/>
        <end position="47"/>
    </location>
</feature>
<evidence type="ECO:0008006" key="5">
    <source>
        <dbReference type="Google" id="ProtNLM"/>
    </source>
</evidence>
<dbReference type="AlphaFoldDB" id="A0A9W7FLF8"/>
<dbReference type="PANTHER" id="PTHR20992">
    <property type="entry name" value="AT15442P-RELATED"/>
    <property type="match status" value="1"/>
</dbReference>
<dbReference type="Pfam" id="PF04087">
    <property type="entry name" value="DUF389"/>
    <property type="match status" value="1"/>
</dbReference>
<feature type="transmembrane region" description="Helical" evidence="2">
    <location>
        <begin position="268"/>
        <end position="294"/>
    </location>
</feature>
<evidence type="ECO:0000256" key="2">
    <source>
        <dbReference type="SAM" id="Phobius"/>
    </source>
</evidence>
<proteinExistence type="predicted"/>
<accession>A0A9W7FLF8</accession>
<feature type="compositionally biased region" description="Basic and acidic residues" evidence="1">
    <location>
        <begin position="58"/>
        <end position="69"/>
    </location>
</feature>
<comment type="caution">
    <text evidence="3">The sequence shown here is derived from an EMBL/GenBank/DDBJ whole genome shotgun (WGS) entry which is preliminary data.</text>
</comment>
<feature type="transmembrane region" description="Helical" evidence="2">
    <location>
        <begin position="387"/>
        <end position="409"/>
    </location>
</feature>
<dbReference type="PANTHER" id="PTHR20992:SF9">
    <property type="entry name" value="AT15442P-RELATED"/>
    <property type="match status" value="1"/>
</dbReference>
<sequence length="604" mass="63817">MDYYNVTIICPQKHELPSSSEDDGEGGTMGSNTSSVGSSKSNTSTSSIMDLFVPPGGDGREGGNDDEGAKPPAAPATPKTVDLAKLLLSTLRGLQTDDVLPEGKTFSYQLVPSETPMCHVSTPVHEAQLSVVLERLEAIGIGTKVGSLSVVRCAFTRIPPPTAAAEKAGAADVASATALLKARKEWITAASRLRVSQVAQQVSLGASFSFDFCSLLLIASILAGVGLINDNTVVIVASMLVSPIMGPVLGLSFGSVIRDYKLVRKGMWTEIVALTLCCLLGVILGVICVLGGLLTETWPTSEMSSRGDVAGLVTGIVIAIPSGMGVALSTLGNNTSSLVGVAISASLLPPAVNAGLCWSVAFILSLHKGYDFDGSQDWSIDDWVSCGTISFLLTVVNILCIWASGVLMFRLKEVAPVKDKNTFWSRDVKAARQQPVAAGADAKVLKEGLKAALKMQKKGRRRDMNTFKPKPGQKVKFGGLAQGGGAGAPSVGNAFENAMTLNTNSMIGEGNLLDLFKRSKDLAPENMEERSAGEGEDEDDHDSFRGDKVKFFGMENMATLLFQDIEAEDADEDLGDIMRSLFDLAEEGTTVDHLAVQKSIRHLG</sequence>
<reference evidence="4" key="1">
    <citation type="journal article" date="2023" name="Commun. Biol.">
        <title>Genome analysis of Parmales, the sister group of diatoms, reveals the evolutionary specialization of diatoms from phago-mixotrophs to photoautotrophs.</title>
        <authorList>
            <person name="Ban H."/>
            <person name="Sato S."/>
            <person name="Yoshikawa S."/>
            <person name="Yamada K."/>
            <person name="Nakamura Y."/>
            <person name="Ichinomiya M."/>
            <person name="Sato N."/>
            <person name="Blanc-Mathieu R."/>
            <person name="Endo H."/>
            <person name="Kuwata A."/>
            <person name="Ogata H."/>
        </authorList>
    </citation>
    <scope>NUCLEOTIDE SEQUENCE [LARGE SCALE GENOMIC DNA]</scope>
    <source>
        <strain evidence="4">NIES 3699</strain>
    </source>
</reference>
<evidence type="ECO:0000313" key="4">
    <source>
        <dbReference type="Proteomes" id="UP001165160"/>
    </source>
</evidence>
<dbReference type="InterPro" id="IPR005240">
    <property type="entry name" value="DUF389"/>
</dbReference>
<feature type="transmembrane region" description="Helical" evidence="2">
    <location>
        <begin position="338"/>
        <end position="367"/>
    </location>
</feature>